<organism evidence="3 4">
    <name type="scientific">Eragrostis curvula</name>
    <name type="common">weeping love grass</name>
    <dbReference type="NCBI Taxonomy" id="38414"/>
    <lineage>
        <taxon>Eukaryota</taxon>
        <taxon>Viridiplantae</taxon>
        <taxon>Streptophyta</taxon>
        <taxon>Embryophyta</taxon>
        <taxon>Tracheophyta</taxon>
        <taxon>Spermatophyta</taxon>
        <taxon>Magnoliopsida</taxon>
        <taxon>Liliopsida</taxon>
        <taxon>Poales</taxon>
        <taxon>Poaceae</taxon>
        <taxon>PACMAD clade</taxon>
        <taxon>Chloridoideae</taxon>
        <taxon>Eragrostideae</taxon>
        <taxon>Eragrostidinae</taxon>
        <taxon>Eragrostis</taxon>
    </lineage>
</organism>
<dbReference type="Pfam" id="PF12937">
    <property type="entry name" value="F-box-like"/>
    <property type="match status" value="1"/>
</dbReference>
<dbReference type="SUPFAM" id="SSF81383">
    <property type="entry name" value="F-box domain"/>
    <property type="match status" value="1"/>
</dbReference>
<keyword evidence="4" id="KW-1185">Reference proteome</keyword>
<dbReference type="PANTHER" id="PTHR38926:SF76">
    <property type="entry name" value="F-BOX DOMAIN-CONTAINING PROTEIN"/>
    <property type="match status" value="1"/>
</dbReference>
<dbReference type="InterPro" id="IPR001810">
    <property type="entry name" value="F-box_dom"/>
</dbReference>
<dbReference type="Proteomes" id="UP000324897">
    <property type="component" value="Unassembled WGS sequence"/>
</dbReference>
<feature type="compositionally biased region" description="Pro residues" evidence="1">
    <location>
        <begin position="53"/>
        <end position="70"/>
    </location>
</feature>
<comment type="caution">
    <text evidence="3">The sequence shown here is derived from an EMBL/GenBank/DDBJ whole genome shotgun (WGS) entry which is preliminary data.</text>
</comment>
<protein>
    <recommendedName>
        <fullName evidence="2">F-box domain-containing protein</fullName>
    </recommendedName>
</protein>
<evidence type="ECO:0000313" key="3">
    <source>
        <dbReference type="EMBL" id="TVU43178.1"/>
    </source>
</evidence>
<dbReference type="AlphaFoldDB" id="A0A5J9W4X3"/>
<dbReference type="Gramene" id="TVU43178">
    <property type="protein sequence ID" value="TVU43178"/>
    <property type="gene ID" value="EJB05_09623"/>
</dbReference>
<gene>
    <name evidence="3" type="ORF">EJB05_09623</name>
</gene>
<dbReference type="OrthoDB" id="192402at2759"/>
<proteinExistence type="predicted"/>
<dbReference type="Gene3D" id="1.20.1280.50">
    <property type="match status" value="1"/>
</dbReference>
<feature type="region of interest" description="Disordered" evidence="1">
    <location>
        <begin position="260"/>
        <end position="371"/>
    </location>
</feature>
<sequence length="371" mass="39738">MASSSASRRRGNVDPAPPPRHPEALDSARVAATVPRLPPPALFARKLGRAPGIAPPNPSPPQPQPQPQVPPVSSSSSSSTSRRRRRRRRPRRGGRNAEASAEEARDWAQLPLDAIFAVLRKLDHIEILMGPGQVCRSWRRAARDDPSLWRRIDMRGHADLEYQVNLYGMAQTAIRRAKGQCEAFWTEYAADDNVRHLLGDQSAAPVAEAGSKQTNSKRCTRVLVNRPIRAGCGQREEGSCPCARLALGAVLMRRFFPISGANQTSGRRGGGRGGGKPGRAGGTARGGRGVGLEVARRARGGSGRGGATGRATSTGVARGGGGDGGDGEGEQRRGAEGDFNNTMSDDYDDNARHQLVRARLSSSPLPEPRRR</sequence>
<feature type="compositionally biased region" description="Basic residues" evidence="1">
    <location>
        <begin position="81"/>
        <end position="94"/>
    </location>
</feature>
<dbReference type="EMBL" id="RWGY01000005">
    <property type="protein sequence ID" value="TVU43178.1"/>
    <property type="molecule type" value="Genomic_DNA"/>
</dbReference>
<feature type="compositionally biased region" description="Low complexity" evidence="1">
    <location>
        <begin position="71"/>
        <end position="80"/>
    </location>
</feature>
<feature type="region of interest" description="Disordered" evidence="1">
    <location>
        <begin position="1"/>
        <end position="104"/>
    </location>
</feature>
<evidence type="ECO:0000259" key="2">
    <source>
        <dbReference type="PROSITE" id="PS50181"/>
    </source>
</evidence>
<feature type="domain" description="F-box" evidence="2">
    <location>
        <begin position="104"/>
        <end position="152"/>
    </location>
</feature>
<accession>A0A5J9W4X3</accession>
<dbReference type="FunFam" id="1.20.1280.50:FF:000037">
    <property type="entry name" value="F-box protein SKIP19"/>
    <property type="match status" value="1"/>
</dbReference>
<reference evidence="3 4" key="1">
    <citation type="journal article" date="2019" name="Sci. Rep.">
        <title>A high-quality genome of Eragrostis curvula grass provides insights into Poaceae evolution and supports new strategies to enhance forage quality.</title>
        <authorList>
            <person name="Carballo J."/>
            <person name="Santos B.A.C.M."/>
            <person name="Zappacosta D."/>
            <person name="Garbus I."/>
            <person name="Selva J.P."/>
            <person name="Gallo C.A."/>
            <person name="Diaz A."/>
            <person name="Albertini E."/>
            <person name="Caccamo M."/>
            <person name="Echenique V."/>
        </authorList>
    </citation>
    <scope>NUCLEOTIDE SEQUENCE [LARGE SCALE GENOMIC DNA]</scope>
    <source>
        <strain evidence="4">cv. Victoria</strain>
        <tissue evidence="3">Leaf</tissue>
    </source>
</reference>
<name>A0A5J9W4X3_9POAL</name>
<feature type="non-terminal residue" evidence="3">
    <location>
        <position position="1"/>
    </location>
</feature>
<dbReference type="PROSITE" id="PS50181">
    <property type="entry name" value="FBOX"/>
    <property type="match status" value="1"/>
</dbReference>
<feature type="compositionally biased region" description="Gly residues" evidence="1">
    <location>
        <begin position="267"/>
        <end position="290"/>
    </location>
</feature>
<evidence type="ECO:0000313" key="4">
    <source>
        <dbReference type="Proteomes" id="UP000324897"/>
    </source>
</evidence>
<dbReference type="InterPro" id="IPR036047">
    <property type="entry name" value="F-box-like_dom_sf"/>
</dbReference>
<dbReference type="PANTHER" id="PTHR38926">
    <property type="entry name" value="F-BOX DOMAIN CONTAINING PROTEIN, EXPRESSED"/>
    <property type="match status" value="1"/>
</dbReference>
<evidence type="ECO:0000256" key="1">
    <source>
        <dbReference type="SAM" id="MobiDB-lite"/>
    </source>
</evidence>